<dbReference type="InterPro" id="IPR036576">
    <property type="entry name" value="WRKY_dom_sf"/>
</dbReference>
<evidence type="ECO:0000256" key="3">
    <source>
        <dbReference type="ARBA" id="ARBA00023125"/>
    </source>
</evidence>
<dbReference type="FunFam" id="2.20.25.80:FF:000003">
    <property type="entry name" value="WRKY transcription factor 57"/>
    <property type="match status" value="1"/>
</dbReference>
<evidence type="ECO:0000259" key="7">
    <source>
        <dbReference type="PROSITE" id="PS50811"/>
    </source>
</evidence>
<reference evidence="8 9" key="1">
    <citation type="journal article" date="2021" name="Nat. Commun.">
        <title>Incipient diploidization of the medicinal plant Perilla within 10,000 years.</title>
        <authorList>
            <person name="Zhang Y."/>
            <person name="Shen Q."/>
            <person name="Leng L."/>
            <person name="Zhang D."/>
            <person name="Chen S."/>
            <person name="Shi Y."/>
            <person name="Ning Z."/>
            <person name="Chen S."/>
        </authorList>
    </citation>
    <scope>NUCLEOTIDE SEQUENCE [LARGE SCALE GENOMIC DNA]</scope>
    <source>
        <strain evidence="9">cv. PC099</strain>
    </source>
</reference>
<dbReference type="Gene3D" id="2.20.25.80">
    <property type="entry name" value="WRKY domain"/>
    <property type="match status" value="1"/>
</dbReference>
<evidence type="ECO:0000256" key="1">
    <source>
        <dbReference type="ARBA" id="ARBA00004123"/>
    </source>
</evidence>
<comment type="caution">
    <text evidence="8">The sequence shown here is derived from an EMBL/GenBank/DDBJ whole genome shotgun (WGS) entry which is preliminary data.</text>
</comment>
<name>A0AAD4J3M6_PERFH</name>
<dbReference type="InterPro" id="IPR003657">
    <property type="entry name" value="WRKY_dom"/>
</dbReference>
<dbReference type="EMBL" id="SDAM02000167">
    <property type="protein sequence ID" value="KAH6826266.1"/>
    <property type="molecule type" value="Genomic_DNA"/>
</dbReference>
<evidence type="ECO:0000256" key="5">
    <source>
        <dbReference type="ARBA" id="ARBA00023242"/>
    </source>
</evidence>
<dbReference type="Proteomes" id="UP001190926">
    <property type="component" value="Unassembled WGS sequence"/>
</dbReference>
<keyword evidence="9" id="KW-1185">Reference proteome</keyword>
<evidence type="ECO:0000313" key="9">
    <source>
        <dbReference type="Proteomes" id="UP001190926"/>
    </source>
</evidence>
<keyword evidence="3 8" id="KW-0238">DNA-binding</keyword>
<keyword evidence="2" id="KW-0805">Transcription regulation</keyword>
<keyword evidence="4" id="KW-0804">Transcription</keyword>
<dbReference type="InterPro" id="IPR044810">
    <property type="entry name" value="WRKY_plant"/>
</dbReference>
<feature type="region of interest" description="Disordered" evidence="6">
    <location>
        <begin position="1"/>
        <end position="27"/>
    </location>
</feature>
<dbReference type="PANTHER" id="PTHR31221">
    <property type="entry name" value="WRKY TRANSCRIPTION FACTOR PROTEIN 1-RELATED"/>
    <property type="match status" value="1"/>
</dbReference>
<comment type="subcellular location">
    <subcellularLocation>
        <location evidence="1">Nucleus</location>
    </subcellularLocation>
</comment>
<dbReference type="PROSITE" id="PS50811">
    <property type="entry name" value="WRKY"/>
    <property type="match status" value="1"/>
</dbReference>
<feature type="domain" description="WRKY" evidence="7">
    <location>
        <begin position="88"/>
        <end position="153"/>
    </location>
</feature>
<dbReference type="Pfam" id="PF03106">
    <property type="entry name" value="WRKY"/>
    <property type="match status" value="1"/>
</dbReference>
<protein>
    <submittedName>
        <fullName evidence="8">WRKY DNA-binding protein 50</fullName>
    </submittedName>
</protein>
<dbReference type="PANTHER" id="PTHR31221:SF112">
    <property type="entry name" value="WRKY TRANSCRIPTION FACTOR 50-RELATED"/>
    <property type="match status" value="1"/>
</dbReference>
<sequence>MAENHHNTNMYSAASEGSSPEDRGKFSATGFEASDFFPSDDWFFEDGFPADFPPFSHLLNHSPDEEIAAGPPRITSNGGFFSEGAPITEIEILVDGYKWRKYGKKMVKNSPNPRNYYKCSEEGCSVKKRVERDREDPRYVVTTYEGIHNHESPPI</sequence>
<dbReference type="GO" id="GO:0043565">
    <property type="term" value="F:sequence-specific DNA binding"/>
    <property type="evidence" value="ECO:0007669"/>
    <property type="project" value="InterPro"/>
</dbReference>
<proteinExistence type="predicted"/>
<evidence type="ECO:0000313" key="8">
    <source>
        <dbReference type="EMBL" id="KAH6826266.1"/>
    </source>
</evidence>
<feature type="compositionally biased region" description="Polar residues" evidence="6">
    <location>
        <begin position="7"/>
        <end position="18"/>
    </location>
</feature>
<evidence type="ECO:0000256" key="4">
    <source>
        <dbReference type="ARBA" id="ARBA00023163"/>
    </source>
</evidence>
<dbReference type="GO" id="GO:0003700">
    <property type="term" value="F:DNA-binding transcription factor activity"/>
    <property type="evidence" value="ECO:0007669"/>
    <property type="project" value="InterPro"/>
</dbReference>
<dbReference type="SUPFAM" id="SSF118290">
    <property type="entry name" value="WRKY DNA-binding domain"/>
    <property type="match status" value="1"/>
</dbReference>
<accession>A0AAD4J3M6</accession>
<keyword evidence="5" id="KW-0539">Nucleus</keyword>
<dbReference type="SMART" id="SM00774">
    <property type="entry name" value="WRKY"/>
    <property type="match status" value="1"/>
</dbReference>
<evidence type="ECO:0000256" key="2">
    <source>
        <dbReference type="ARBA" id="ARBA00023015"/>
    </source>
</evidence>
<evidence type="ECO:0000256" key="6">
    <source>
        <dbReference type="SAM" id="MobiDB-lite"/>
    </source>
</evidence>
<organism evidence="8 9">
    <name type="scientific">Perilla frutescens var. hirtella</name>
    <name type="common">Perilla citriodora</name>
    <name type="synonym">Perilla setoyensis</name>
    <dbReference type="NCBI Taxonomy" id="608512"/>
    <lineage>
        <taxon>Eukaryota</taxon>
        <taxon>Viridiplantae</taxon>
        <taxon>Streptophyta</taxon>
        <taxon>Embryophyta</taxon>
        <taxon>Tracheophyta</taxon>
        <taxon>Spermatophyta</taxon>
        <taxon>Magnoliopsida</taxon>
        <taxon>eudicotyledons</taxon>
        <taxon>Gunneridae</taxon>
        <taxon>Pentapetalae</taxon>
        <taxon>asterids</taxon>
        <taxon>lamiids</taxon>
        <taxon>Lamiales</taxon>
        <taxon>Lamiaceae</taxon>
        <taxon>Nepetoideae</taxon>
        <taxon>Elsholtzieae</taxon>
        <taxon>Perilla</taxon>
    </lineage>
</organism>
<dbReference type="AlphaFoldDB" id="A0AAD4J3M6"/>
<gene>
    <name evidence="8" type="ORF">C2S53_012227</name>
</gene>
<dbReference type="GO" id="GO:0005634">
    <property type="term" value="C:nucleus"/>
    <property type="evidence" value="ECO:0007669"/>
    <property type="project" value="UniProtKB-SubCell"/>
</dbReference>